<name>A0A4Y2PQ61_ARAVE</name>
<evidence type="ECO:0000313" key="1">
    <source>
        <dbReference type="EMBL" id="GBN54035.1"/>
    </source>
</evidence>
<dbReference type="PROSITE" id="PS51257">
    <property type="entry name" value="PROKAR_LIPOPROTEIN"/>
    <property type="match status" value="1"/>
</dbReference>
<proteinExistence type="predicted"/>
<organism evidence="1 2">
    <name type="scientific">Araneus ventricosus</name>
    <name type="common">Orbweaver spider</name>
    <name type="synonym">Epeira ventricosa</name>
    <dbReference type="NCBI Taxonomy" id="182803"/>
    <lineage>
        <taxon>Eukaryota</taxon>
        <taxon>Metazoa</taxon>
        <taxon>Ecdysozoa</taxon>
        <taxon>Arthropoda</taxon>
        <taxon>Chelicerata</taxon>
        <taxon>Arachnida</taxon>
        <taxon>Araneae</taxon>
        <taxon>Araneomorphae</taxon>
        <taxon>Entelegynae</taxon>
        <taxon>Araneoidea</taxon>
        <taxon>Araneidae</taxon>
        <taxon>Araneus</taxon>
    </lineage>
</organism>
<comment type="caution">
    <text evidence="1">The sequence shown here is derived from an EMBL/GenBank/DDBJ whole genome shotgun (WGS) entry which is preliminary data.</text>
</comment>
<dbReference type="Proteomes" id="UP000499080">
    <property type="component" value="Unassembled WGS sequence"/>
</dbReference>
<evidence type="ECO:0000313" key="2">
    <source>
        <dbReference type="Proteomes" id="UP000499080"/>
    </source>
</evidence>
<accession>A0A4Y2PQ61</accession>
<keyword evidence="2" id="KW-1185">Reference proteome</keyword>
<sequence length="207" mass="23025">MSLQCKLEASSSHGDFETCVNLLQTCLTLALLSCQICCKLADLLQTKIAIWDVLYKRNHDPMGQQWLLMVPKELRSELSISVGKSSGSIFSLEFEEESSCNGSYDAEDFEAETFDSPIFFFDNSKSSPFLFVATGVQGGLKTCTALHDELTTTSHATQQLNFRPRNSPQPDIPNTPQSYSISQDRWLSVIVDTTIAFRFSISTVDSP</sequence>
<dbReference type="AlphaFoldDB" id="A0A4Y2PQ61"/>
<reference evidence="1 2" key="1">
    <citation type="journal article" date="2019" name="Sci. Rep.">
        <title>Orb-weaving spider Araneus ventricosus genome elucidates the spidroin gene catalogue.</title>
        <authorList>
            <person name="Kono N."/>
            <person name="Nakamura H."/>
            <person name="Ohtoshi R."/>
            <person name="Moran D.A.P."/>
            <person name="Shinohara A."/>
            <person name="Yoshida Y."/>
            <person name="Fujiwara M."/>
            <person name="Mori M."/>
            <person name="Tomita M."/>
            <person name="Arakawa K."/>
        </authorList>
    </citation>
    <scope>NUCLEOTIDE SEQUENCE [LARGE SCALE GENOMIC DNA]</scope>
</reference>
<gene>
    <name evidence="1" type="ORF">AVEN_108666_1</name>
</gene>
<dbReference type="EMBL" id="BGPR01012001">
    <property type="protein sequence ID" value="GBN54035.1"/>
    <property type="molecule type" value="Genomic_DNA"/>
</dbReference>
<protein>
    <submittedName>
        <fullName evidence="1">Uncharacterized protein</fullName>
    </submittedName>
</protein>